<proteinExistence type="predicted"/>
<sequence>MSHPAKKMGLVAGWGGHADLDPWLAMGPKGRREGVDSSGAGTALRWNRFISAVG</sequence>
<organism evidence="1 2">
    <name type="scientific">Pseudomonas putida</name>
    <name type="common">Arthrobacter siderocapsulatus</name>
    <dbReference type="NCBI Taxonomy" id="303"/>
    <lineage>
        <taxon>Bacteria</taxon>
        <taxon>Pseudomonadati</taxon>
        <taxon>Pseudomonadota</taxon>
        <taxon>Gammaproteobacteria</taxon>
        <taxon>Pseudomonadales</taxon>
        <taxon>Pseudomonadaceae</taxon>
        <taxon>Pseudomonas</taxon>
    </lineage>
</organism>
<name>A0A2J7YHB0_PSEPU</name>
<accession>A0A2J7YHB0</accession>
<gene>
    <name evidence="1" type="ORF">H0H12_14935</name>
</gene>
<protein>
    <submittedName>
        <fullName evidence="1">Uncharacterized protein</fullName>
    </submittedName>
</protein>
<dbReference type="Proteomes" id="UP000510934">
    <property type="component" value="Chromosome"/>
</dbReference>
<dbReference type="AlphaFoldDB" id="A0A2J7YHB0"/>
<reference evidence="1 2" key="1">
    <citation type="journal article" date="2009" name="Mikrobiologiia">
        <title>[Phenanthren biodegradation and interaction of Pseudomonas putida BS3701 and Burkholderia sp.BS3702 in plant rhizosphere].</title>
        <authorList>
            <person name="Ovchinnikova A.A."/>
            <person name="Vetrova A.A."/>
            <person name="Filonov A.E."/>
            <person name="Boronin A.M."/>
        </authorList>
    </citation>
    <scope>NUCLEOTIDE SEQUENCE [LARGE SCALE GENOMIC DNA]</scope>
    <source>
        <strain evidence="1 2">BS3701</strain>
    </source>
</reference>
<dbReference type="RefSeq" id="WP_014861980.1">
    <property type="nucleotide sequence ID" value="NZ_CP059052.1"/>
</dbReference>
<dbReference type="EMBL" id="CP059052">
    <property type="protein sequence ID" value="QLJ11777.1"/>
    <property type="molecule type" value="Genomic_DNA"/>
</dbReference>
<evidence type="ECO:0000313" key="1">
    <source>
        <dbReference type="EMBL" id="QLJ11777.1"/>
    </source>
</evidence>
<evidence type="ECO:0000313" key="2">
    <source>
        <dbReference type="Proteomes" id="UP000510934"/>
    </source>
</evidence>